<comment type="caution">
    <text evidence="3">The sequence shown here is derived from an EMBL/GenBank/DDBJ whole genome shotgun (WGS) entry which is preliminary data.</text>
</comment>
<feature type="compositionally biased region" description="Basic and acidic residues" evidence="1">
    <location>
        <begin position="57"/>
        <end position="81"/>
    </location>
</feature>
<dbReference type="Proteomes" id="UP001165065">
    <property type="component" value="Unassembled WGS sequence"/>
</dbReference>
<evidence type="ECO:0000313" key="3">
    <source>
        <dbReference type="EMBL" id="GMI46949.1"/>
    </source>
</evidence>
<feature type="region of interest" description="Disordered" evidence="1">
    <location>
        <begin position="366"/>
        <end position="435"/>
    </location>
</feature>
<feature type="region of interest" description="Disordered" evidence="1">
    <location>
        <begin position="1"/>
        <end position="171"/>
    </location>
</feature>
<feature type="compositionally biased region" description="Low complexity" evidence="1">
    <location>
        <begin position="456"/>
        <end position="471"/>
    </location>
</feature>
<sequence length="1381" mass="150289">MRRFFSRNAANNEKENSSNGRALGGLKEEHSQHHGNPSNIGPLNPSSLNEAPSQSPRTDRQKEYIRMLQERNRLKKEVERKSKTKSQLIQERREQNFNLHVSGANAVKGKKGSPSSASTKASNSKSSFLTPASPTMPPPTTLSTSKSAGSDPVPAGAAVAAVSKSSRRRQWKAPANNMISLAGAAPQVLKPAAPLSSLMDNTDLVEEDILDDYDDEDFENYDGSLSRKSQQNSDPLHISKIPSDSLNDLLPAPSPSVADEEPNPLPTFLPKKKVSIDHLTPLKRPSSARARAVRADMIVQSVDFGALSRKPPHVAAKFERSTKVASPPPPNQALEASVTGSLLGQIKNLTPEQQRKLMAGLQDMAVASPPETSRPTTPTTSNTTILPNHSITPQRLPSTNSTVSSSSAKKITPRKFERGFGSTDSTPTKDEVEKNDVLEQSLESLSRFNTLRHPRSLQNSSSLVTSPSNSPAAAVGMIQEVSVPSPPKESPAPSPQQVNRMKQAKSILEQIAEAEKHVIKANQFSSSDDSDDSDEEILFASSPSKGSSQNDTLMKLSAPLDAAISLANEVSLNTPAPPSSTPPPIPTLPSGRMLSFEILSTWGDPYYVGCSGIEIFNSEGNLVDIPDVHSNVSANPPDVNCLEGSDNMDPRTTDKLFDSICHTCDDMHVWLAPWGLEKTVSLTVDMTKSETLSMLRIWNYNKSRQQSYRGLRMVRIKLDGTTIFEGEIRKACGSLSGPDECSDAILFTTDDDIVRNIEERDEMLYPEFRSTGSYDVSATVVQRIKKSLECDRPRTAGSSVETINVKSFGLERPITRAGRGEEKKVDEVDAAGNDREEDVDDLHEMLNATPSPSHTSVLDAKIDDSDGVDDIDIDGMIADVTDGVISFSPKKSSIHAKVPETSSIPLPQQMETFSCEGITIRIHSTHEGQIDKTRMSLDSTSASSSSSRYVGLGSIRLIQWNGTDFERISLTSTMVDATPKDLQSLGYEGDKRTLSNLYDPSSEAVSIKDEAMWLVPDSVTGGIPGADGSVTIRVNFGRVVENLWGLEVWNYNKVGGSMEKNRYDKDVVDEDSLRGANVVSLWLKNYEGVNQFCAGAYCLRRAPSCKNFDYKQTLSLAKPHAIEAEELLKANKGQGLKVLNKLGFKPCPTLRQDYETPFLPCGMMVKMVVHGGWGDPYYVGLDTFEMYDPYGKRLSVEGVGAAPRGLGSIGMDGDGRTIEGLGQGSSTWLSPLAKSMVEGGDVAPGHEEENVLYFTLDEPTHLGGIKIKNYAKTVGRGVRDFSLWLDGMIIYRGYMDRGDKEVDGHKILFCGEEKVMKALNCGGGKGEGIAYCGTEVMDVMCIDEGNVVVRSRYEGVPPDPCAEGVVADLSKRPMTMGGRRR</sequence>
<feature type="compositionally biased region" description="Pro residues" evidence="1">
    <location>
        <begin position="484"/>
        <end position="494"/>
    </location>
</feature>
<evidence type="ECO:0000313" key="4">
    <source>
        <dbReference type="Proteomes" id="UP001165065"/>
    </source>
</evidence>
<feature type="compositionally biased region" description="Low complexity" evidence="1">
    <location>
        <begin position="141"/>
        <end position="164"/>
    </location>
</feature>
<feature type="region of interest" description="Disordered" evidence="1">
    <location>
        <begin position="523"/>
        <end position="552"/>
    </location>
</feature>
<feature type="region of interest" description="Disordered" evidence="1">
    <location>
        <begin position="215"/>
        <end position="264"/>
    </location>
</feature>
<feature type="compositionally biased region" description="Acidic residues" evidence="1">
    <location>
        <begin position="528"/>
        <end position="537"/>
    </location>
</feature>
<accession>A0A9W7GJL9</accession>
<gene>
    <name evidence="3" type="ORF">TrCOL_g1156</name>
</gene>
<dbReference type="InterPro" id="IPR027859">
    <property type="entry name" value="KATNIP_dom"/>
</dbReference>
<keyword evidence="4" id="KW-1185">Reference proteome</keyword>
<dbReference type="PANTHER" id="PTHR21534">
    <property type="entry name" value="KATANIN-INTERACTING PROTEIN"/>
    <property type="match status" value="1"/>
</dbReference>
<feature type="compositionally biased region" description="Polar residues" evidence="1">
    <location>
        <begin position="541"/>
        <end position="552"/>
    </location>
</feature>
<name>A0A9W7GJL9_9STRA</name>
<proteinExistence type="predicted"/>
<dbReference type="Pfam" id="PF14652">
    <property type="entry name" value="DUF4457"/>
    <property type="match status" value="2"/>
</dbReference>
<dbReference type="InterPro" id="IPR026704">
    <property type="entry name" value="KATNIP"/>
</dbReference>
<feature type="domain" description="KATNIP" evidence="2">
    <location>
        <begin position="631"/>
        <end position="736"/>
    </location>
</feature>
<feature type="compositionally biased region" description="Low complexity" evidence="1">
    <location>
        <begin position="112"/>
        <end position="133"/>
    </location>
</feature>
<organism evidence="3 4">
    <name type="scientific">Triparma columacea</name>
    <dbReference type="NCBI Taxonomy" id="722753"/>
    <lineage>
        <taxon>Eukaryota</taxon>
        <taxon>Sar</taxon>
        <taxon>Stramenopiles</taxon>
        <taxon>Ochrophyta</taxon>
        <taxon>Bolidophyceae</taxon>
        <taxon>Parmales</taxon>
        <taxon>Triparmaceae</taxon>
        <taxon>Triparma</taxon>
    </lineage>
</organism>
<feature type="compositionally biased region" description="Polar residues" evidence="1">
    <location>
        <begin position="34"/>
        <end position="56"/>
    </location>
</feature>
<dbReference type="OrthoDB" id="304622at2759"/>
<protein>
    <recommendedName>
        <fullName evidence="2">KATNIP domain-containing protein</fullName>
    </recommendedName>
</protein>
<feature type="compositionally biased region" description="Low complexity" evidence="1">
    <location>
        <begin position="398"/>
        <end position="407"/>
    </location>
</feature>
<feature type="compositionally biased region" description="Polar residues" evidence="1">
    <location>
        <begin position="385"/>
        <end position="397"/>
    </location>
</feature>
<evidence type="ECO:0000259" key="2">
    <source>
        <dbReference type="Pfam" id="PF14652"/>
    </source>
</evidence>
<reference evidence="4" key="1">
    <citation type="journal article" date="2023" name="Commun. Biol.">
        <title>Genome analysis of Parmales, the sister group of diatoms, reveals the evolutionary specialization of diatoms from phago-mixotrophs to photoautotrophs.</title>
        <authorList>
            <person name="Ban H."/>
            <person name="Sato S."/>
            <person name="Yoshikawa S."/>
            <person name="Yamada K."/>
            <person name="Nakamura Y."/>
            <person name="Ichinomiya M."/>
            <person name="Sato N."/>
            <person name="Blanc-Mathieu R."/>
            <person name="Endo H."/>
            <person name="Kuwata A."/>
            <person name="Ogata H."/>
        </authorList>
    </citation>
    <scope>NUCLEOTIDE SEQUENCE [LARGE SCALE GENOMIC DNA]</scope>
</reference>
<dbReference type="EMBL" id="BRYA01000321">
    <property type="protein sequence ID" value="GMI46949.1"/>
    <property type="molecule type" value="Genomic_DNA"/>
</dbReference>
<feature type="compositionally biased region" description="Low complexity" evidence="1">
    <location>
        <begin position="368"/>
        <end position="384"/>
    </location>
</feature>
<evidence type="ECO:0000256" key="1">
    <source>
        <dbReference type="SAM" id="MobiDB-lite"/>
    </source>
</evidence>
<feature type="domain" description="KATNIP" evidence="2">
    <location>
        <begin position="947"/>
        <end position="1296"/>
    </location>
</feature>
<dbReference type="PANTHER" id="PTHR21534:SF0">
    <property type="entry name" value="KATANIN-INTERACTING PROTEIN"/>
    <property type="match status" value="1"/>
</dbReference>
<feature type="region of interest" description="Disordered" evidence="1">
    <location>
        <begin position="449"/>
        <end position="503"/>
    </location>
</feature>